<reference evidence="2" key="1">
    <citation type="submission" date="2025-08" db="UniProtKB">
        <authorList>
            <consortium name="RefSeq"/>
        </authorList>
    </citation>
    <scope>IDENTIFICATION</scope>
</reference>
<gene>
    <name evidence="2" type="primary">LOC105128695</name>
</gene>
<accession>A0AAJ6UG44</accession>
<evidence type="ECO:0000313" key="1">
    <source>
        <dbReference type="Proteomes" id="UP000694918"/>
    </source>
</evidence>
<sequence length="138" mass="15419">MFNELGVARGAAAKALKRKFDVFASREQSHAGIQVLGIEAMGQRASRISRWNIMGMLHGDAGPFLLYHTTHHMTNPGHENMETLLGRTVGVILRKSEIKAVEGSCHTGFLFLSTPLLYFHALHARIANRFSDWKTMTK</sequence>
<keyword evidence="1" id="KW-1185">Reference proteome</keyword>
<dbReference type="RefSeq" id="XP_011028780.1">
    <property type="nucleotide sequence ID" value="XM_011030478.1"/>
</dbReference>
<dbReference type="KEGG" id="peu:105128695"/>
<dbReference type="GeneID" id="105128695"/>
<name>A0AAJ6UG44_POPEU</name>
<evidence type="ECO:0000313" key="2">
    <source>
        <dbReference type="RefSeq" id="XP_011028780.1"/>
    </source>
</evidence>
<protein>
    <submittedName>
        <fullName evidence="2">Uncharacterized protein LOC105128695</fullName>
    </submittedName>
</protein>
<proteinExistence type="predicted"/>
<dbReference type="AlphaFoldDB" id="A0AAJ6UG44"/>
<organism evidence="1 2">
    <name type="scientific">Populus euphratica</name>
    <name type="common">Euphrates poplar</name>
    <dbReference type="NCBI Taxonomy" id="75702"/>
    <lineage>
        <taxon>Eukaryota</taxon>
        <taxon>Viridiplantae</taxon>
        <taxon>Streptophyta</taxon>
        <taxon>Embryophyta</taxon>
        <taxon>Tracheophyta</taxon>
        <taxon>Spermatophyta</taxon>
        <taxon>Magnoliopsida</taxon>
        <taxon>eudicotyledons</taxon>
        <taxon>Gunneridae</taxon>
        <taxon>Pentapetalae</taxon>
        <taxon>rosids</taxon>
        <taxon>fabids</taxon>
        <taxon>Malpighiales</taxon>
        <taxon>Salicaceae</taxon>
        <taxon>Saliceae</taxon>
        <taxon>Populus</taxon>
    </lineage>
</organism>
<dbReference type="Proteomes" id="UP000694918">
    <property type="component" value="Unplaced"/>
</dbReference>